<organism evidence="1 2">
    <name type="scientific">Cotesia glomerata</name>
    <name type="common">Lepidopteran parasitic wasp</name>
    <name type="synonym">Apanteles glomeratus</name>
    <dbReference type="NCBI Taxonomy" id="32391"/>
    <lineage>
        <taxon>Eukaryota</taxon>
        <taxon>Metazoa</taxon>
        <taxon>Ecdysozoa</taxon>
        <taxon>Arthropoda</taxon>
        <taxon>Hexapoda</taxon>
        <taxon>Insecta</taxon>
        <taxon>Pterygota</taxon>
        <taxon>Neoptera</taxon>
        <taxon>Endopterygota</taxon>
        <taxon>Hymenoptera</taxon>
        <taxon>Apocrita</taxon>
        <taxon>Ichneumonoidea</taxon>
        <taxon>Braconidae</taxon>
        <taxon>Microgastrinae</taxon>
        <taxon>Cotesia</taxon>
    </lineage>
</organism>
<proteinExistence type="predicted"/>
<dbReference type="EMBL" id="JAHXZJ010000002">
    <property type="protein sequence ID" value="KAH0564161.1"/>
    <property type="molecule type" value="Genomic_DNA"/>
</dbReference>
<reference evidence="1 2" key="1">
    <citation type="journal article" date="2021" name="J. Hered.">
        <title>A chromosome-level genome assembly of the parasitoid wasp, Cotesia glomerata (Hymenoptera: Braconidae).</title>
        <authorList>
            <person name="Pinto B.J."/>
            <person name="Weis J.J."/>
            <person name="Gamble T."/>
            <person name="Ode P.J."/>
            <person name="Paul R."/>
            <person name="Zaspel J.M."/>
        </authorList>
    </citation>
    <scope>NUCLEOTIDE SEQUENCE [LARGE SCALE GENOMIC DNA]</scope>
    <source>
        <strain evidence="1">CgM1</strain>
    </source>
</reference>
<gene>
    <name evidence="1" type="ORF">KQX54_009857</name>
</gene>
<evidence type="ECO:0000313" key="2">
    <source>
        <dbReference type="Proteomes" id="UP000826195"/>
    </source>
</evidence>
<dbReference type="Proteomes" id="UP000826195">
    <property type="component" value="Unassembled WGS sequence"/>
</dbReference>
<evidence type="ECO:0000313" key="1">
    <source>
        <dbReference type="EMBL" id="KAH0564161.1"/>
    </source>
</evidence>
<comment type="caution">
    <text evidence="1">The sequence shown here is derived from an EMBL/GenBank/DDBJ whole genome shotgun (WGS) entry which is preliminary data.</text>
</comment>
<dbReference type="AlphaFoldDB" id="A0AAV7J2F0"/>
<accession>A0AAV7J2F0</accession>
<name>A0AAV7J2F0_COTGL</name>
<sequence>MEKLGCRNIPRGFDQHRGEQEMILSMSRIRRVYSLWGKRQEDRESADSRGYAIHMRAVKKDSSCPGREYRPHPRTSWTVTNVLVLVLRNALLLIRIICLLTER</sequence>
<keyword evidence="2" id="KW-1185">Reference proteome</keyword>
<protein>
    <submittedName>
        <fullName evidence="1">Uncharacterized protein</fullName>
    </submittedName>
</protein>